<proteinExistence type="predicted"/>
<feature type="transmembrane region" description="Helical" evidence="2">
    <location>
        <begin position="67"/>
        <end position="86"/>
    </location>
</feature>
<dbReference type="InterPro" id="IPR035197">
    <property type="entry name" value="DUF5313"/>
</dbReference>
<comment type="caution">
    <text evidence="3">The sequence shown here is derived from an EMBL/GenBank/DDBJ whole genome shotgun (WGS) entry which is preliminary data.</text>
</comment>
<dbReference type="EMBL" id="JBHLZP010000135">
    <property type="protein sequence ID" value="MFB9834382.1"/>
    <property type="molecule type" value="Genomic_DNA"/>
</dbReference>
<evidence type="ECO:0000256" key="1">
    <source>
        <dbReference type="SAM" id="MobiDB-lite"/>
    </source>
</evidence>
<feature type="transmembrane region" description="Helical" evidence="2">
    <location>
        <begin position="44"/>
        <end position="61"/>
    </location>
</feature>
<sequence length="113" mass="12613">MSRLPGDPGPLRRLRYAAGFRLPEENHDWVRHDLTDAGWRGRMLARHLALMVPVCVLLGLLPAPWGIRVAVGLLALLSSTFVVTVNSGDIRRARLRQHGLPTPDDPDQSRPPR</sequence>
<keyword evidence="2" id="KW-0472">Membrane</keyword>
<feature type="region of interest" description="Disordered" evidence="1">
    <location>
        <begin position="94"/>
        <end position="113"/>
    </location>
</feature>
<gene>
    <name evidence="3" type="ORF">ACFFNX_19560</name>
</gene>
<accession>A0ABV5YIY8</accession>
<evidence type="ECO:0000313" key="3">
    <source>
        <dbReference type="EMBL" id="MFB9834382.1"/>
    </source>
</evidence>
<dbReference type="Pfam" id="PF17240">
    <property type="entry name" value="DUF5313"/>
    <property type="match status" value="1"/>
</dbReference>
<keyword evidence="4" id="KW-1185">Reference proteome</keyword>
<protein>
    <submittedName>
        <fullName evidence="3">DUF5313 family protein</fullName>
    </submittedName>
</protein>
<keyword evidence="2" id="KW-0812">Transmembrane</keyword>
<dbReference type="RefSeq" id="WP_378203877.1">
    <property type="nucleotide sequence ID" value="NZ_JBHLZP010000135.1"/>
</dbReference>
<evidence type="ECO:0000313" key="4">
    <source>
        <dbReference type="Proteomes" id="UP001589627"/>
    </source>
</evidence>
<name>A0ABV5YIY8_9ACTN</name>
<evidence type="ECO:0000256" key="2">
    <source>
        <dbReference type="SAM" id="Phobius"/>
    </source>
</evidence>
<reference evidence="3 4" key="1">
    <citation type="submission" date="2024-09" db="EMBL/GenBank/DDBJ databases">
        <authorList>
            <person name="Sun Q."/>
            <person name="Mori K."/>
        </authorList>
    </citation>
    <scope>NUCLEOTIDE SEQUENCE [LARGE SCALE GENOMIC DNA]</scope>
    <source>
        <strain evidence="3 4">TBRC 0563</strain>
    </source>
</reference>
<dbReference type="Proteomes" id="UP001589627">
    <property type="component" value="Unassembled WGS sequence"/>
</dbReference>
<keyword evidence="2" id="KW-1133">Transmembrane helix</keyword>
<organism evidence="3 4">
    <name type="scientific">Actinoallomurus acaciae</name>
    <dbReference type="NCBI Taxonomy" id="502577"/>
    <lineage>
        <taxon>Bacteria</taxon>
        <taxon>Bacillati</taxon>
        <taxon>Actinomycetota</taxon>
        <taxon>Actinomycetes</taxon>
        <taxon>Streptosporangiales</taxon>
        <taxon>Thermomonosporaceae</taxon>
        <taxon>Actinoallomurus</taxon>
    </lineage>
</organism>